<evidence type="ECO:0000256" key="1">
    <source>
        <dbReference type="ARBA" id="ARBA00011982"/>
    </source>
</evidence>
<comment type="catalytic activity">
    <reaction evidence="4">
        <text>NAD(+) + H2O = ADP-D-ribose + nicotinamide + H(+)</text>
        <dbReference type="Rhea" id="RHEA:16301"/>
        <dbReference type="ChEBI" id="CHEBI:15377"/>
        <dbReference type="ChEBI" id="CHEBI:15378"/>
        <dbReference type="ChEBI" id="CHEBI:17154"/>
        <dbReference type="ChEBI" id="CHEBI:57540"/>
        <dbReference type="ChEBI" id="CHEBI:57967"/>
        <dbReference type="EC" id="3.2.2.6"/>
    </reaction>
    <physiologicalReaction direction="left-to-right" evidence="4">
        <dbReference type="Rhea" id="RHEA:16302"/>
    </physiologicalReaction>
</comment>
<dbReference type="PANTHER" id="PTHR32009:SF39">
    <property type="entry name" value="TIR DOMAIN-CONTAINING PROTEIN"/>
    <property type="match status" value="1"/>
</dbReference>
<evidence type="ECO:0000256" key="3">
    <source>
        <dbReference type="ARBA" id="ARBA00023027"/>
    </source>
</evidence>
<sequence>MAVFLNLCDEDTGKSFTAHLNKALIDSAISTFFFSPTQQLPTTIQRAIERCELSYLLSLPRATLVLPVFYDVELSHVRWQKGPFDGAFVDHQNKNGIDEATMQRWRNALKDIADLPGWEMKNYRYNQNRSFSVSDCCDQELHRK</sequence>
<dbReference type="Proteomes" id="UP000017836">
    <property type="component" value="Unassembled WGS sequence"/>
</dbReference>
<gene>
    <name evidence="6" type="ORF">AMTR_s00056p00219240</name>
</gene>
<dbReference type="PROSITE" id="PS50104">
    <property type="entry name" value="TIR"/>
    <property type="match status" value="1"/>
</dbReference>
<dbReference type="EMBL" id="KI392510">
    <property type="protein sequence ID" value="ERN15267.1"/>
    <property type="molecule type" value="Genomic_DNA"/>
</dbReference>
<evidence type="ECO:0000256" key="4">
    <source>
        <dbReference type="ARBA" id="ARBA00047304"/>
    </source>
</evidence>
<keyword evidence="7" id="KW-1185">Reference proteome</keyword>
<reference evidence="7" key="1">
    <citation type="journal article" date="2013" name="Science">
        <title>The Amborella genome and the evolution of flowering plants.</title>
        <authorList>
            <consortium name="Amborella Genome Project"/>
        </authorList>
    </citation>
    <scope>NUCLEOTIDE SEQUENCE [LARGE SCALE GENOMIC DNA]</scope>
</reference>
<dbReference type="AlphaFoldDB" id="U5D1I6"/>
<dbReference type="GO" id="GO:0061809">
    <property type="term" value="F:NAD+ nucleosidase activity, cyclic ADP-ribose generating"/>
    <property type="evidence" value="ECO:0007669"/>
    <property type="project" value="UniProtKB-EC"/>
</dbReference>
<protein>
    <recommendedName>
        <fullName evidence="1">ADP-ribosyl cyclase/cyclic ADP-ribose hydrolase</fullName>
        <ecNumber evidence="1">3.2.2.6</ecNumber>
    </recommendedName>
</protein>
<evidence type="ECO:0000256" key="2">
    <source>
        <dbReference type="ARBA" id="ARBA00022801"/>
    </source>
</evidence>
<proteinExistence type="predicted"/>
<name>U5D1I6_AMBTC</name>
<dbReference type="InterPro" id="IPR035897">
    <property type="entry name" value="Toll_tir_struct_dom_sf"/>
</dbReference>
<dbReference type="Gramene" id="ERN15267">
    <property type="protein sequence ID" value="ERN15267"/>
    <property type="gene ID" value="AMTR_s00056p00219240"/>
</dbReference>
<keyword evidence="2" id="KW-0378">Hydrolase</keyword>
<accession>U5D1I6</accession>
<dbReference type="EC" id="3.2.2.6" evidence="1"/>
<dbReference type="GO" id="GO:0007165">
    <property type="term" value="P:signal transduction"/>
    <property type="evidence" value="ECO:0007669"/>
    <property type="project" value="InterPro"/>
</dbReference>
<evidence type="ECO:0000259" key="5">
    <source>
        <dbReference type="PROSITE" id="PS50104"/>
    </source>
</evidence>
<dbReference type="InterPro" id="IPR000157">
    <property type="entry name" value="TIR_dom"/>
</dbReference>
<keyword evidence="3" id="KW-0520">NAD</keyword>
<dbReference type="Gene3D" id="3.40.50.10140">
    <property type="entry name" value="Toll/interleukin-1 receptor homology (TIR) domain"/>
    <property type="match status" value="2"/>
</dbReference>
<dbReference type="SUPFAM" id="SSF52200">
    <property type="entry name" value="Toll/Interleukin receptor TIR domain"/>
    <property type="match status" value="1"/>
</dbReference>
<feature type="domain" description="TIR" evidence="5">
    <location>
        <begin position="1"/>
        <end position="144"/>
    </location>
</feature>
<dbReference type="HOGENOM" id="CLU_001561_3_2_1"/>
<dbReference type="Pfam" id="PF01582">
    <property type="entry name" value="TIR"/>
    <property type="match status" value="1"/>
</dbReference>
<evidence type="ECO:0000313" key="6">
    <source>
        <dbReference type="EMBL" id="ERN15267.1"/>
    </source>
</evidence>
<organism evidence="6 7">
    <name type="scientific">Amborella trichopoda</name>
    <dbReference type="NCBI Taxonomy" id="13333"/>
    <lineage>
        <taxon>Eukaryota</taxon>
        <taxon>Viridiplantae</taxon>
        <taxon>Streptophyta</taxon>
        <taxon>Embryophyta</taxon>
        <taxon>Tracheophyta</taxon>
        <taxon>Spermatophyta</taxon>
        <taxon>Magnoliopsida</taxon>
        <taxon>Amborellales</taxon>
        <taxon>Amborellaceae</taxon>
        <taxon>Amborella</taxon>
    </lineage>
</organism>
<evidence type="ECO:0000313" key="7">
    <source>
        <dbReference type="Proteomes" id="UP000017836"/>
    </source>
</evidence>
<dbReference type="PANTHER" id="PTHR32009">
    <property type="entry name" value="TMV RESISTANCE PROTEIN N-LIKE"/>
    <property type="match status" value="1"/>
</dbReference>